<feature type="transmembrane region" description="Helical" evidence="1">
    <location>
        <begin position="84"/>
        <end position="106"/>
    </location>
</feature>
<keyword evidence="1" id="KW-1133">Transmembrane helix</keyword>
<accession>A0A8J3Y2C9</accession>
<dbReference type="Proteomes" id="UP000605992">
    <property type="component" value="Unassembled WGS sequence"/>
</dbReference>
<evidence type="ECO:0000259" key="2">
    <source>
        <dbReference type="Pfam" id="PF19803"/>
    </source>
</evidence>
<dbReference type="InterPro" id="IPR046253">
    <property type="entry name" value="DUF6286"/>
</dbReference>
<dbReference type="EMBL" id="BOOR01000086">
    <property type="protein sequence ID" value="GII59457.1"/>
    <property type="molecule type" value="Genomic_DNA"/>
</dbReference>
<dbReference type="AlphaFoldDB" id="A0A8J3Y2C9"/>
<name>A0A8J3Y2C9_9ACTN</name>
<evidence type="ECO:0000313" key="3">
    <source>
        <dbReference type="EMBL" id="GII59457.1"/>
    </source>
</evidence>
<dbReference type="Pfam" id="PF19803">
    <property type="entry name" value="DUF6286"/>
    <property type="match status" value="1"/>
</dbReference>
<keyword evidence="1" id="KW-0472">Membrane</keyword>
<feature type="domain" description="DUF6286" evidence="2">
    <location>
        <begin position="94"/>
        <end position="198"/>
    </location>
</feature>
<keyword evidence="4" id="KW-1185">Reference proteome</keyword>
<dbReference type="RefSeq" id="WP_203949509.1">
    <property type="nucleotide sequence ID" value="NZ_BOOR01000086.1"/>
</dbReference>
<reference evidence="3" key="1">
    <citation type="submission" date="2021-01" db="EMBL/GenBank/DDBJ databases">
        <title>Whole genome shotgun sequence of Planotetraspora thailandica NBRC 104271.</title>
        <authorList>
            <person name="Komaki H."/>
            <person name="Tamura T."/>
        </authorList>
    </citation>
    <scope>NUCLEOTIDE SEQUENCE</scope>
    <source>
        <strain evidence="3">NBRC 104271</strain>
    </source>
</reference>
<proteinExistence type="predicted"/>
<feature type="transmembrane region" description="Helical" evidence="1">
    <location>
        <begin position="36"/>
        <end position="59"/>
    </location>
</feature>
<protein>
    <recommendedName>
        <fullName evidence="2">DUF6286 domain-containing protein</fullName>
    </recommendedName>
</protein>
<comment type="caution">
    <text evidence="3">The sequence shown here is derived from an EMBL/GenBank/DDBJ whole genome shotgun (WGS) entry which is preliminary data.</text>
</comment>
<organism evidence="3 4">
    <name type="scientific">Planotetraspora thailandica</name>
    <dbReference type="NCBI Taxonomy" id="487172"/>
    <lineage>
        <taxon>Bacteria</taxon>
        <taxon>Bacillati</taxon>
        <taxon>Actinomycetota</taxon>
        <taxon>Actinomycetes</taxon>
        <taxon>Streptosporangiales</taxon>
        <taxon>Streptosporangiaceae</taxon>
        <taxon>Planotetraspora</taxon>
    </lineage>
</organism>
<keyword evidence="1" id="KW-0812">Transmembrane</keyword>
<gene>
    <name evidence="3" type="ORF">Pth03_78460</name>
</gene>
<evidence type="ECO:0000313" key="4">
    <source>
        <dbReference type="Proteomes" id="UP000605992"/>
    </source>
</evidence>
<evidence type="ECO:0000256" key="1">
    <source>
        <dbReference type="SAM" id="Phobius"/>
    </source>
</evidence>
<sequence length="201" mass="21661">MTEDTRLRDTAGSAARTAARPRAAVRAFRPRRTIPAMIASIALLAAGVLTALEVIMALWGRPAQIVPIDDLNRWAAATTWQDRAALGSAGLATLLGLLLLLIAWVAGRPRVVALRTDDPDLVAGVSPRMLANLLGDAAGRVDGVRRARAKVRGRHVTVQATTDLRDAAEMEERVRAAVEREIATLAPVARYTVRARVRTPR</sequence>